<evidence type="ECO:0000313" key="2">
    <source>
        <dbReference type="Proteomes" id="UP001179952"/>
    </source>
</evidence>
<organism evidence="1 2">
    <name type="scientific">Acorus gramineus</name>
    <name type="common">Dwarf sweet flag</name>
    <dbReference type="NCBI Taxonomy" id="55184"/>
    <lineage>
        <taxon>Eukaryota</taxon>
        <taxon>Viridiplantae</taxon>
        <taxon>Streptophyta</taxon>
        <taxon>Embryophyta</taxon>
        <taxon>Tracheophyta</taxon>
        <taxon>Spermatophyta</taxon>
        <taxon>Magnoliopsida</taxon>
        <taxon>Liliopsida</taxon>
        <taxon>Acoraceae</taxon>
        <taxon>Acorus</taxon>
    </lineage>
</organism>
<dbReference type="Proteomes" id="UP001179952">
    <property type="component" value="Unassembled WGS sequence"/>
</dbReference>
<sequence length="87" mass="9336">MSKTTLPSSLLCLCHCELILPIEKNSRLSSCPRAAESPSLRRLLLFGCRGGRKHGLAVLCAFAGAYLNSLCPRFTNTVVSTLAARDG</sequence>
<reference evidence="1" key="2">
    <citation type="submission" date="2023-06" db="EMBL/GenBank/DDBJ databases">
        <authorList>
            <person name="Ma L."/>
            <person name="Liu K.-W."/>
            <person name="Li Z."/>
            <person name="Hsiao Y.-Y."/>
            <person name="Qi Y."/>
            <person name="Fu T."/>
            <person name="Tang G."/>
            <person name="Zhang D."/>
            <person name="Sun W.-H."/>
            <person name="Liu D.-K."/>
            <person name="Li Y."/>
            <person name="Chen G.-Z."/>
            <person name="Liu X.-D."/>
            <person name="Liao X.-Y."/>
            <person name="Jiang Y.-T."/>
            <person name="Yu X."/>
            <person name="Hao Y."/>
            <person name="Huang J."/>
            <person name="Zhao X.-W."/>
            <person name="Ke S."/>
            <person name="Chen Y.-Y."/>
            <person name="Wu W.-L."/>
            <person name="Hsu J.-L."/>
            <person name="Lin Y.-F."/>
            <person name="Huang M.-D."/>
            <person name="Li C.-Y."/>
            <person name="Huang L."/>
            <person name="Wang Z.-W."/>
            <person name="Zhao X."/>
            <person name="Zhong W.-Y."/>
            <person name="Peng D.-H."/>
            <person name="Ahmad S."/>
            <person name="Lan S."/>
            <person name="Zhang J.-S."/>
            <person name="Tsai W.-C."/>
            <person name="Van De Peer Y."/>
            <person name="Liu Z.-J."/>
        </authorList>
    </citation>
    <scope>NUCLEOTIDE SEQUENCE</scope>
    <source>
        <strain evidence="1">SCP</strain>
        <tissue evidence="1">Leaves</tissue>
    </source>
</reference>
<accession>A0AAV9BK95</accession>
<comment type="caution">
    <text evidence="1">The sequence shown here is derived from an EMBL/GenBank/DDBJ whole genome shotgun (WGS) entry which is preliminary data.</text>
</comment>
<name>A0AAV9BK95_ACOGR</name>
<gene>
    <name evidence="1" type="ORF">QJS04_geneDACA001583</name>
</gene>
<evidence type="ECO:0008006" key="3">
    <source>
        <dbReference type="Google" id="ProtNLM"/>
    </source>
</evidence>
<reference evidence="1" key="1">
    <citation type="journal article" date="2023" name="Nat. Commun.">
        <title>Diploid and tetraploid genomes of Acorus and the evolution of monocots.</title>
        <authorList>
            <person name="Ma L."/>
            <person name="Liu K.W."/>
            <person name="Li Z."/>
            <person name="Hsiao Y.Y."/>
            <person name="Qi Y."/>
            <person name="Fu T."/>
            <person name="Tang G.D."/>
            <person name="Zhang D."/>
            <person name="Sun W.H."/>
            <person name="Liu D.K."/>
            <person name="Li Y."/>
            <person name="Chen G.Z."/>
            <person name="Liu X.D."/>
            <person name="Liao X.Y."/>
            <person name="Jiang Y.T."/>
            <person name="Yu X."/>
            <person name="Hao Y."/>
            <person name="Huang J."/>
            <person name="Zhao X.W."/>
            <person name="Ke S."/>
            <person name="Chen Y.Y."/>
            <person name="Wu W.L."/>
            <person name="Hsu J.L."/>
            <person name="Lin Y.F."/>
            <person name="Huang M.D."/>
            <person name="Li C.Y."/>
            <person name="Huang L."/>
            <person name="Wang Z.W."/>
            <person name="Zhao X."/>
            <person name="Zhong W.Y."/>
            <person name="Peng D.H."/>
            <person name="Ahmad S."/>
            <person name="Lan S."/>
            <person name="Zhang J.S."/>
            <person name="Tsai W.C."/>
            <person name="Van de Peer Y."/>
            <person name="Liu Z.J."/>
        </authorList>
    </citation>
    <scope>NUCLEOTIDE SEQUENCE</scope>
    <source>
        <strain evidence="1">SCP</strain>
    </source>
</reference>
<proteinExistence type="predicted"/>
<dbReference type="EMBL" id="JAUJYN010000003">
    <property type="protein sequence ID" value="KAK1276925.1"/>
    <property type="molecule type" value="Genomic_DNA"/>
</dbReference>
<dbReference type="AlphaFoldDB" id="A0AAV9BK95"/>
<evidence type="ECO:0000313" key="1">
    <source>
        <dbReference type="EMBL" id="KAK1276925.1"/>
    </source>
</evidence>
<keyword evidence="2" id="KW-1185">Reference proteome</keyword>
<protein>
    <recommendedName>
        <fullName evidence="3">Secreted protein</fullName>
    </recommendedName>
</protein>